<dbReference type="SUPFAM" id="SSF51419">
    <property type="entry name" value="PLP-binding barrel"/>
    <property type="match status" value="1"/>
</dbReference>
<dbReference type="BioCyc" id="PMAR59922:G1G80-1876-MONOMER"/>
<dbReference type="InterPro" id="IPR001608">
    <property type="entry name" value="Ala_racemase_N"/>
</dbReference>
<dbReference type="InterPro" id="IPR029066">
    <property type="entry name" value="PLP-binding_barrel"/>
</dbReference>
<sequence>MTLSARWHDLVDRLADGVHLLAVSKGHPATLIRQLAELGQQDFGESRLQEALPKLEDLADLKGLRWHFIGRLQANKVRGVVRSFAVIHSVDSLALAERIARIAAEEQCCPQVMLQVKFRDDPSKGGFSQEQLKQAWPDLIQLSHLQLIGLMTMAPIGLSLEQRQELFRQCRELADQLGLPDCSMGMSGDWLEAMHAGATWLRLGSILFGARSMAKSSSVDDINAV</sequence>
<dbReference type="RefSeq" id="WP_011826757.1">
    <property type="nucleotide sequence ID" value="NC_008820.1"/>
</dbReference>
<dbReference type="HAMAP" id="MF_02087">
    <property type="entry name" value="PLP_homeostasis"/>
    <property type="match status" value="1"/>
</dbReference>
<evidence type="ECO:0000313" key="6">
    <source>
        <dbReference type="EMBL" id="ABM78883.1"/>
    </source>
</evidence>
<evidence type="ECO:0000256" key="4">
    <source>
        <dbReference type="RuleBase" id="RU004514"/>
    </source>
</evidence>
<keyword evidence="1 2" id="KW-0663">Pyridoxal phosphate</keyword>
<protein>
    <recommendedName>
        <fullName evidence="2">Pyridoxal phosphate homeostasis protein</fullName>
        <shortName evidence="2">PLP homeostasis protein</shortName>
    </recommendedName>
</protein>
<dbReference type="PANTHER" id="PTHR10146">
    <property type="entry name" value="PROLINE SYNTHETASE CO-TRANSCRIBED BACTERIAL HOMOLOG PROTEIN"/>
    <property type="match status" value="1"/>
</dbReference>
<dbReference type="GO" id="GO:0030170">
    <property type="term" value="F:pyridoxal phosphate binding"/>
    <property type="evidence" value="ECO:0007669"/>
    <property type="project" value="UniProtKB-UniRule"/>
</dbReference>
<accession>A2CBM3</accession>
<dbReference type="Proteomes" id="UP000002274">
    <property type="component" value="Chromosome"/>
</dbReference>
<feature type="domain" description="Alanine racemase N-terminal" evidence="5">
    <location>
        <begin position="4"/>
        <end position="211"/>
    </location>
</feature>
<name>A2CBM3_PROM3</name>
<evidence type="ECO:0000259" key="5">
    <source>
        <dbReference type="Pfam" id="PF01168"/>
    </source>
</evidence>
<dbReference type="NCBIfam" id="TIGR00044">
    <property type="entry name" value="YggS family pyridoxal phosphate-dependent enzyme"/>
    <property type="match status" value="1"/>
</dbReference>
<evidence type="ECO:0000256" key="2">
    <source>
        <dbReference type="HAMAP-Rule" id="MF_02087"/>
    </source>
</evidence>
<evidence type="ECO:0000256" key="1">
    <source>
        <dbReference type="ARBA" id="ARBA00022898"/>
    </source>
</evidence>
<dbReference type="AlphaFoldDB" id="A2CBM3"/>
<comment type="similarity">
    <text evidence="2 4">Belongs to the pyridoxal phosphate-binding protein YggS/PROSC family.</text>
</comment>
<reference evidence="6 7" key="1">
    <citation type="journal article" date="2007" name="PLoS Genet.">
        <title>Patterns and implications of gene gain and loss in the evolution of Prochlorococcus.</title>
        <authorList>
            <person name="Kettler G.C."/>
            <person name="Martiny A.C."/>
            <person name="Huang K."/>
            <person name="Zucker J."/>
            <person name="Coleman M.L."/>
            <person name="Rodrigue S."/>
            <person name="Chen F."/>
            <person name="Lapidus A."/>
            <person name="Ferriera S."/>
            <person name="Johnson J."/>
            <person name="Steglich C."/>
            <person name="Church G.M."/>
            <person name="Richardson P."/>
            <person name="Chisholm S.W."/>
        </authorList>
    </citation>
    <scope>NUCLEOTIDE SEQUENCE [LARGE SCALE GENOMIC DNA]</scope>
    <source>
        <strain evidence="6 7">MIT 9303</strain>
    </source>
</reference>
<dbReference type="InterPro" id="IPR011078">
    <property type="entry name" value="PyrdxlP_homeostasis"/>
</dbReference>
<dbReference type="PIRSF" id="PIRSF004848">
    <property type="entry name" value="YBL036c_PLPDEIII"/>
    <property type="match status" value="1"/>
</dbReference>
<organism evidence="6 7">
    <name type="scientific">Prochlorococcus marinus (strain MIT 9303)</name>
    <dbReference type="NCBI Taxonomy" id="59922"/>
    <lineage>
        <taxon>Bacteria</taxon>
        <taxon>Bacillati</taxon>
        <taxon>Cyanobacteriota</taxon>
        <taxon>Cyanophyceae</taxon>
        <taxon>Synechococcales</taxon>
        <taxon>Prochlorococcaceae</taxon>
        <taxon>Prochlorococcus</taxon>
    </lineage>
</organism>
<comment type="function">
    <text evidence="2">Pyridoxal 5'-phosphate (PLP)-binding protein, which is involved in PLP homeostasis.</text>
</comment>
<dbReference type="HOGENOM" id="CLU_059988_1_0_3"/>
<comment type="cofactor">
    <cofactor evidence="3">
        <name>pyridoxal 5'-phosphate</name>
        <dbReference type="ChEBI" id="CHEBI:597326"/>
    </cofactor>
</comment>
<dbReference type="PROSITE" id="PS01211">
    <property type="entry name" value="UPF0001"/>
    <property type="match status" value="1"/>
</dbReference>
<proteinExistence type="inferred from homology"/>
<evidence type="ECO:0000313" key="7">
    <source>
        <dbReference type="Proteomes" id="UP000002274"/>
    </source>
</evidence>
<dbReference type="CDD" id="cd00635">
    <property type="entry name" value="PLPDE_III_YBL036c_like"/>
    <property type="match status" value="1"/>
</dbReference>
<dbReference type="EMBL" id="CP000554">
    <property type="protein sequence ID" value="ABM78883.1"/>
    <property type="molecule type" value="Genomic_DNA"/>
</dbReference>
<dbReference type="KEGG" id="pmf:P9303_21481"/>
<gene>
    <name evidence="6" type="ordered locus">P9303_21481</name>
</gene>
<dbReference type="Pfam" id="PF01168">
    <property type="entry name" value="Ala_racemase_N"/>
    <property type="match status" value="1"/>
</dbReference>
<dbReference type="Gene3D" id="3.20.20.10">
    <property type="entry name" value="Alanine racemase"/>
    <property type="match status" value="1"/>
</dbReference>
<dbReference type="STRING" id="59922.P9303_21481"/>
<dbReference type="PANTHER" id="PTHR10146:SF14">
    <property type="entry name" value="PYRIDOXAL PHOSPHATE HOMEOSTASIS PROTEIN"/>
    <property type="match status" value="1"/>
</dbReference>
<feature type="modified residue" description="N6-(pyridoxal phosphate)lysine" evidence="2 3">
    <location>
        <position position="25"/>
    </location>
</feature>
<evidence type="ECO:0000256" key="3">
    <source>
        <dbReference type="PIRSR" id="PIRSR004848-1"/>
    </source>
</evidence>